<dbReference type="EMBL" id="CAMAPF010000967">
    <property type="protein sequence ID" value="CAH9132160.1"/>
    <property type="molecule type" value="Genomic_DNA"/>
</dbReference>
<dbReference type="AlphaFoldDB" id="A0AAV0F9E9"/>
<keyword evidence="4" id="KW-1185">Reference proteome</keyword>
<dbReference type="GO" id="GO:0000706">
    <property type="term" value="P:meiotic DNA double-strand break processing"/>
    <property type="evidence" value="ECO:0007669"/>
    <property type="project" value="TreeGrafter"/>
</dbReference>
<protein>
    <recommendedName>
        <fullName evidence="2">Spo11/DNA topoisomerase VI subunit A N-terminal domain-containing protein</fullName>
    </recommendedName>
</protein>
<dbReference type="GO" id="GO:0003918">
    <property type="term" value="F:DNA topoisomerase type II (double strand cut, ATP-hydrolyzing) activity"/>
    <property type="evidence" value="ECO:0007669"/>
    <property type="project" value="UniProtKB-UniRule"/>
</dbReference>
<dbReference type="Pfam" id="PF04406">
    <property type="entry name" value="TP6A_N"/>
    <property type="match status" value="1"/>
</dbReference>
<proteinExistence type="inferred from homology"/>
<accession>A0AAV0F9E9</accession>
<evidence type="ECO:0000256" key="1">
    <source>
        <dbReference type="PROSITE-ProRule" id="PRU01385"/>
    </source>
</evidence>
<feature type="domain" description="Spo11/DNA topoisomerase VI subunit A N-terminal" evidence="2">
    <location>
        <begin position="7"/>
        <end position="73"/>
    </location>
</feature>
<dbReference type="PROSITE" id="PS52041">
    <property type="entry name" value="TOPO_IIB"/>
    <property type="match status" value="1"/>
</dbReference>
<dbReference type="InterPro" id="IPR002815">
    <property type="entry name" value="Spo11/TopoVI_A"/>
</dbReference>
<dbReference type="GO" id="GO:0000228">
    <property type="term" value="C:nuclear chromosome"/>
    <property type="evidence" value="ECO:0007669"/>
    <property type="project" value="TreeGrafter"/>
</dbReference>
<comment type="catalytic activity">
    <reaction evidence="1">
        <text>ATP-dependent breakage, passage and rejoining of double-stranded DNA.</text>
        <dbReference type="EC" id="5.6.2.2"/>
    </reaction>
</comment>
<evidence type="ECO:0000313" key="4">
    <source>
        <dbReference type="Proteomes" id="UP001152523"/>
    </source>
</evidence>
<evidence type="ECO:0000259" key="2">
    <source>
        <dbReference type="Pfam" id="PF04406"/>
    </source>
</evidence>
<dbReference type="SUPFAM" id="SSF56726">
    <property type="entry name" value="DNA topoisomerase IV, alpha subunit"/>
    <property type="match status" value="1"/>
</dbReference>
<comment type="similarity">
    <text evidence="1">Belongs to the TOP6A family.</text>
</comment>
<dbReference type="PANTHER" id="PTHR10848">
    <property type="entry name" value="MEIOTIC RECOMBINATION PROTEIN SPO11"/>
    <property type="match status" value="1"/>
</dbReference>
<dbReference type="Gene3D" id="1.10.10.10">
    <property type="entry name" value="Winged helix-like DNA-binding domain superfamily/Winged helix DNA-binding domain"/>
    <property type="match status" value="1"/>
</dbReference>
<dbReference type="Proteomes" id="UP001152523">
    <property type="component" value="Unassembled WGS sequence"/>
</dbReference>
<keyword evidence="1" id="KW-0238">DNA-binding</keyword>
<dbReference type="InterPro" id="IPR036388">
    <property type="entry name" value="WH-like_DNA-bd_sf"/>
</dbReference>
<reference evidence="3" key="1">
    <citation type="submission" date="2022-07" db="EMBL/GenBank/DDBJ databases">
        <authorList>
            <person name="Macas J."/>
            <person name="Novak P."/>
            <person name="Neumann P."/>
        </authorList>
    </citation>
    <scope>NUCLEOTIDE SEQUENCE</scope>
</reference>
<evidence type="ECO:0000313" key="3">
    <source>
        <dbReference type="EMBL" id="CAH9132160.1"/>
    </source>
</evidence>
<organism evidence="3 4">
    <name type="scientific">Cuscuta epithymum</name>
    <dbReference type="NCBI Taxonomy" id="186058"/>
    <lineage>
        <taxon>Eukaryota</taxon>
        <taxon>Viridiplantae</taxon>
        <taxon>Streptophyta</taxon>
        <taxon>Embryophyta</taxon>
        <taxon>Tracheophyta</taxon>
        <taxon>Spermatophyta</taxon>
        <taxon>Magnoliopsida</taxon>
        <taxon>eudicotyledons</taxon>
        <taxon>Gunneridae</taxon>
        <taxon>Pentapetalae</taxon>
        <taxon>asterids</taxon>
        <taxon>lamiids</taxon>
        <taxon>Solanales</taxon>
        <taxon>Convolvulaceae</taxon>
        <taxon>Cuscuteae</taxon>
        <taxon>Cuscuta</taxon>
        <taxon>Cuscuta subgen. Cuscuta</taxon>
    </lineage>
</organism>
<dbReference type="PANTHER" id="PTHR10848:SF0">
    <property type="entry name" value="MEIOTIC RECOMBINATION PROTEIN SPO11"/>
    <property type="match status" value="1"/>
</dbReference>
<dbReference type="GO" id="GO:0005524">
    <property type="term" value="F:ATP binding"/>
    <property type="evidence" value="ECO:0007669"/>
    <property type="project" value="InterPro"/>
</dbReference>
<dbReference type="GO" id="GO:0003677">
    <property type="term" value="F:DNA binding"/>
    <property type="evidence" value="ECO:0007669"/>
    <property type="project" value="UniProtKB-UniRule"/>
</dbReference>
<dbReference type="InterPro" id="IPR013049">
    <property type="entry name" value="Spo11/TopoVI_A_N"/>
</dbReference>
<name>A0AAV0F9E9_9ASTE</name>
<keyword evidence="1" id="KW-0799">Topoisomerase</keyword>
<feature type="active site" description="O-(5'-phospho-DNA)-tyrosine intermediate" evidence="1">
    <location>
        <position position="37"/>
    </location>
</feature>
<gene>
    <name evidence="3" type="ORF">CEPIT_LOCUS31950</name>
</gene>
<dbReference type="GO" id="GO:0042138">
    <property type="term" value="P:meiotic DNA double-strand break formation"/>
    <property type="evidence" value="ECO:0007669"/>
    <property type="project" value="TreeGrafter"/>
</dbReference>
<comment type="caution">
    <text evidence="3">The sequence shown here is derived from an EMBL/GenBank/DDBJ whole genome shotgun (WGS) entry which is preliminary data.</text>
</comment>
<dbReference type="InterPro" id="IPR036078">
    <property type="entry name" value="Spo11/TopoVI_A_sf"/>
</dbReference>
<keyword evidence="1" id="KW-0413">Isomerase</keyword>
<sequence>MRENTAKSFVRVWKVMEMCYQVLNQEGKKVTQRELFYKLLCDSQEYFKTQLQVNSTIQDLVALLQCSRYSLGIMASSRGAVSGRLLLQASSSYPPLPPENLFIHFRLNLLMFTDYTMELVL</sequence>
<dbReference type="GO" id="GO:0007131">
    <property type="term" value="P:reciprocal meiotic recombination"/>
    <property type="evidence" value="ECO:0007669"/>
    <property type="project" value="TreeGrafter"/>
</dbReference>